<dbReference type="Proteomes" id="UP000242765">
    <property type="component" value="Unassembled WGS sequence"/>
</dbReference>
<evidence type="ECO:0000313" key="3">
    <source>
        <dbReference type="Proteomes" id="UP000242765"/>
    </source>
</evidence>
<accession>A0A1Y3CFV9</accession>
<dbReference type="OrthoDB" id="9812295at2"/>
<dbReference type="SUPFAM" id="SSF54427">
    <property type="entry name" value="NTF2-like"/>
    <property type="match status" value="1"/>
</dbReference>
<dbReference type="Gene3D" id="3.10.450.50">
    <property type="match status" value="1"/>
</dbReference>
<dbReference type="EMBL" id="NEGB01000006">
    <property type="protein sequence ID" value="OTG64801.1"/>
    <property type="molecule type" value="Genomic_DNA"/>
</dbReference>
<keyword evidence="3" id="KW-1185">Reference proteome</keyword>
<keyword evidence="2" id="KW-0413">Isomerase</keyword>
<dbReference type="InterPro" id="IPR032710">
    <property type="entry name" value="NTF2-like_dom_sf"/>
</dbReference>
<gene>
    <name evidence="2" type="ORF">B9T28_11385</name>
</gene>
<dbReference type="STRING" id="1977882.B9T28_11385"/>
<dbReference type="AlphaFoldDB" id="A0A1Y3CFV9"/>
<protein>
    <submittedName>
        <fullName evidence="2">Ketosteroid isomerase</fullName>
    </submittedName>
</protein>
<name>A0A1Y3CFV9_9GAMM</name>
<sequence>MSIQIDENTKVAQEVLHQIELWDQAVVGKHIENLVNQCANDVSMFDVSSQLEGVEAYKTEWDKLSPYFNENMHISRRDIKLYTSEELAVLHCYSKVENTALKAKLQMPWCRTTLCLQKKNGQWRVVHQHISMPINMMTGKAVMLKVKPKLRLVV</sequence>
<dbReference type="GO" id="GO:0016853">
    <property type="term" value="F:isomerase activity"/>
    <property type="evidence" value="ECO:0007669"/>
    <property type="project" value="UniProtKB-KW"/>
</dbReference>
<reference evidence="2 3" key="1">
    <citation type="submission" date="2017-04" db="EMBL/GenBank/DDBJ databases">
        <title>High diversity of culturable Acinetobacter species in natural soil and water ecosystems.</title>
        <authorList>
            <person name="Nemec A."/>
            <person name="Radolfova-Krizova L."/>
        </authorList>
    </citation>
    <scope>NUCLEOTIDE SEQUENCE [LARGE SCALE GENOMIC DNA]</scope>
    <source>
        <strain evidence="2 3">ANC 4999</strain>
    </source>
</reference>
<dbReference type="Pfam" id="PF13474">
    <property type="entry name" value="SnoaL_3"/>
    <property type="match status" value="1"/>
</dbReference>
<organism evidence="2 3">
    <name type="scientific">Acinetobacter silvestris</name>
    <dbReference type="NCBI Taxonomy" id="1977882"/>
    <lineage>
        <taxon>Bacteria</taxon>
        <taxon>Pseudomonadati</taxon>
        <taxon>Pseudomonadota</taxon>
        <taxon>Gammaproteobacteria</taxon>
        <taxon>Moraxellales</taxon>
        <taxon>Moraxellaceae</taxon>
        <taxon>Acinetobacter</taxon>
    </lineage>
</organism>
<comment type="caution">
    <text evidence="2">The sequence shown here is derived from an EMBL/GenBank/DDBJ whole genome shotgun (WGS) entry which is preliminary data.</text>
</comment>
<evidence type="ECO:0000259" key="1">
    <source>
        <dbReference type="Pfam" id="PF13474"/>
    </source>
</evidence>
<dbReference type="RefSeq" id="WP_086204107.1">
    <property type="nucleotide sequence ID" value="NZ_NEGB01000006.1"/>
</dbReference>
<proteinExistence type="predicted"/>
<dbReference type="InterPro" id="IPR037401">
    <property type="entry name" value="SnoaL-like"/>
</dbReference>
<feature type="domain" description="SnoaL-like" evidence="1">
    <location>
        <begin position="19"/>
        <end position="134"/>
    </location>
</feature>
<evidence type="ECO:0000313" key="2">
    <source>
        <dbReference type="EMBL" id="OTG64801.1"/>
    </source>
</evidence>